<feature type="signal peptide" evidence="2">
    <location>
        <begin position="1"/>
        <end position="27"/>
    </location>
</feature>
<dbReference type="Proteomes" id="UP001335737">
    <property type="component" value="Unassembled WGS sequence"/>
</dbReference>
<evidence type="ECO:0000313" key="4">
    <source>
        <dbReference type="Proteomes" id="UP001335737"/>
    </source>
</evidence>
<feature type="chain" id="PRO_5046433912" evidence="2">
    <location>
        <begin position="28"/>
        <end position="309"/>
    </location>
</feature>
<evidence type="ECO:0000256" key="1">
    <source>
        <dbReference type="SAM" id="Coils"/>
    </source>
</evidence>
<evidence type="ECO:0000256" key="2">
    <source>
        <dbReference type="SAM" id="SignalP"/>
    </source>
</evidence>
<feature type="coiled-coil region" evidence="1">
    <location>
        <begin position="222"/>
        <end position="264"/>
    </location>
</feature>
<dbReference type="InterPro" id="IPR009343">
    <property type="entry name" value="DUF1002"/>
</dbReference>
<dbReference type="RefSeq" id="WP_327607942.1">
    <property type="nucleotide sequence ID" value="NZ_JARZFX010000006.1"/>
</dbReference>
<keyword evidence="2" id="KW-0732">Signal</keyword>
<sequence>MNYIFKLMTILLLVAGLVTGLSLPVMADDGGASDSDSINEKLGVPIVVYGDTLTDAQKAEVRDLLRVAEADAVQEYDVTGQDIANYIDGNPNSNMYSSAKIVRQEEGNGLTINIVTPDNITAVTKEMYANALLTAGVENATVDVASPVKVSGHSALTGIYKAYDVEGEGLDKERMELANEELDVATDLAEKDGMSQEKVSELLTEIKKAIADQDPATKEDVERIVKEQLDKLEISLNEADREMLVNLFEKMRDLNIDFDKVKNQLEDIATTIKDKIDDLGLDPGFWEKVANFFSEIFESLSGLLKGLFN</sequence>
<reference evidence="3 4" key="1">
    <citation type="journal article" date="2024" name="Int. J. Syst. Evol. Microbiol.">
        <title>Virgibacillus tibetensis sp. nov., isolated from salt lake on the Tibetan Plateau of China.</title>
        <authorList>
            <person name="Phurbu D."/>
            <person name="Liu Z.-X."/>
            <person name="Wang R."/>
            <person name="Zheng Y.-Y."/>
            <person name="Liu H.-C."/>
            <person name="Zhou Y.-G."/>
            <person name="Yu Y.-J."/>
            <person name="Li A.-H."/>
        </authorList>
    </citation>
    <scope>NUCLEOTIDE SEQUENCE [LARGE SCALE GENOMIC DNA]</scope>
    <source>
        <strain evidence="3 4">C22-A2</strain>
    </source>
</reference>
<organism evidence="3 4">
    <name type="scientific">Virgibacillus tibetensis</name>
    <dbReference type="NCBI Taxonomy" id="3042313"/>
    <lineage>
        <taxon>Bacteria</taxon>
        <taxon>Bacillati</taxon>
        <taxon>Bacillota</taxon>
        <taxon>Bacilli</taxon>
        <taxon>Bacillales</taxon>
        <taxon>Bacillaceae</taxon>
        <taxon>Virgibacillus</taxon>
    </lineage>
</organism>
<name>A0ABU6KHQ8_9BACI</name>
<dbReference type="Pfam" id="PF06207">
    <property type="entry name" value="DUF1002"/>
    <property type="match status" value="1"/>
</dbReference>
<keyword evidence="1" id="KW-0175">Coiled coil</keyword>
<protein>
    <submittedName>
        <fullName evidence="3">DUF1002 domain-containing protein</fullName>
    </submittedName>
</protein>
<evidence type="ECO:0000313" key="3">
    <source>
        <dbReference type="EMBL" id="MEC5424374.1"/>
    </source>
</evidence>
<dbReference type="EMBL" id="JARZFX010000006">
    <property type="protein sequence ID" value="MEC5424374.1"/>
    <property type="molecule type" value="Genomic_DNA"/>
</dbReference>
<proteinExistence type="predicted"/>
<accession>A0ABU6KHQ8</accession>
<gene>
    <name evidence="3" type="ORF">QGM71_12815</name>
</gene>
<keyword evidence="4" id="KW-1185">Reference proteome</keyword>
<comment type="caution">
    <text evidence="3">The sequence shown here is derived from an EMBL/GenBank/DDBJ whole genome shotgun (WGS) entry which is preliminary data.</text>
</comment>